<gene>
    <name evidence="1" type="ORF">BKA59DRAFT_455789</name>
</gene>
<reference evidence="1" key="1">
    <citation type="journal article" date="2021" name="Nat. Commun.">
        <title>Genetic determinants of endophytism in the Arabidopsis root mycobiome.</title>
        <authorList>
            <person name="Mesny F."/>
            <person name="Miyauchi S."/>
            <person name="Thiergart T."/>
            <person name="Pickel B."/>
            <person name="Atanasova L."/>
            <person name="Karlsson M."/>
            <person name="Huettel B."/>
            <person name="Barry K.W."/>
            <person name="Haridas S."/>
            <person name="Chen C."/>
            <person name="Bauer D."/>
            <person name="Andreopoulos W."/>
            <person name="Pangilinan J."/>
            <person name="LaButti K."/>
            <person name="Riley R."/>
            <person name="Lipzen A."/>
            <person name="Clum A."/>
            <person name="Drula E."/>
            <person name="Henrissat B."/>
            <person name="Kohler A."/>
            <person name="Grigoriev I.V."/>
            <person name="Martin F.M."/>
            <person name="Hacquard S."/>
        </authorList>
    </citation>
    <scope>NUCLEOTIDE SEQUENCE</scope>
    <source>
        <strain evidence="1">MPI-SDFR-AT-0068</strain>
    </source>
</reference>
<keyword evidence="2" id="KW-1185">Reference proteome</keyword>
<comment type="caution">
    <text evidence="1">The sequence shown here is derived from an EMBL/GenBank/DDBJ whole genome shotgun (WGS) entry which is preliminary data.</text>
</comment>
<evidence type="ECO:0000313" key="2">
    <source>
        <dbReference type="Proteomes" id="UP000813427"/>
    </source>
</evidence>
<accession>A0A8K0RXV1</accession>
<evidence type="ECO:0008006" key="3">
    <source>
        <dbReference type="Google" id="ProtNLM"/>
    </source>
</evidence>
<dbReference type="SUPFAM" id="SSF51206">
    <property type="entry name" value="cAMP-binding domain-like"/>
    <property type="match status" value="1"/>
</dbReference>
<sequence>MQLGRKLLIQEEKGSIAGQVLFHEVDESEAIYIVLNGHLRLVQEGKGGSSGVAACLGVLLVLVDCPVEDVIILETLMNEKVPEDLADWLHKSELNYVGNTVLTDQIQHARWIPLWIRE</sequence>
<dbReference type="AlphaFoldDB" id="A0A8K0RXV1"/>
<dbReference type="Proteomes" id="UP000813427">
    <property type="component" value="Unassembled WGS sequence"/>
</dbReference>
<evidence type="ECO:0000313" key="1">
    <source>
        <dbReference type="EMBL" id="KAH7246761.1"/>
    </source>
</evidence>
<organism evidence="1 2">
    <name type="scientific">Fusarium tricinctum</name>
    <dbReference type="NCBI Taxonomy" id="61284"/>
    <lineage>
        <taxon>Eukaryota</taxon>
        <taxon>Fungi</taxon>
        <taxon>Dikarya</taxon>
        <taxon>Ascomycota</taxon>
        <taxon>Pezizomycotina</taxon>
        <taxon>Sordariomycetes</taxon>
        <taxon>Hypocreomycetidae</taxon>
        <taxon>Hypocreales</taxon>
        <taxon>Nectriaceae</taxon>
        <taxon>Fusarium</taxon>
        <taxon>Fusarium tricinctum species complex</taxon>
    </lineage>
</organism>
<dbReference type="OrthoDB" id="421051at2759"/>
<dbReference type="InterPro" id="IPR018490">
    <property type="entry name" value="cNMP-bd_dom_sf"/>
</dbReference>
<protein>
    <recommendedName>
        <fullName evidence="3">Cyclic nucleotide-binding domain-containing protein</fullName>
    </recommendedName>
</protein>
<proteinExistence type="predicted"/>
<dbReference type="EMBL" id="JAGPXF010000004">
    <property type="protein sequence ID" value="KAH7246761.1"/>
    <property type="molecule type" value="Genomic_DNA"/>
</dbReference>
<name>A0A8K0RXV1_9HYPO</name>